<gene>
    <name evidence="2" type="ORF">WN944_015121</name>
</gene>
<feature type="transmembrane region" description="Helical" evidence="1">
    <location>
        <begin position="16"/>
        <end position="33"/>
    </location>
</feature>
<protein>
    <submittedName>
        <fullName evidence="2">Uncharacterized protein</fullName>
    </submittedName>
</protein>
<organism evidence="2 3">
    <name type="scientific">Citrus x changshan-huyou</name>
    <dbReference type="NCBI Taxonomy" id="2935761"/>
    <lineage>
        <taxon>Eukaryota</taxon>
        <taxon>Viridiplantae</taxon>
        <taxon>Streptophyta</taxon>
        <taxon>Embryophyta</taxon>
        <taxon>Tracheophyta</taxon>
        <taxon>Spermatophyta</taxon>
        <taxon>Magnoliopsida</taxon>
        <taxon>eudicotyledons</taxon>
        <taxon>Gunneridae</taxon>
        <taxon>Pentapetalae</taxon>
        <taxon>rosids</taxon>
        <taxon>malvids</taxon>
        <taxon>Sapindales</taxon>
        <taxon>Rutaceae</taxon>
        <taxon>Aurantioideae</taxon>
        <taxon>Citrus</taxon>
    </lineage>
</organism>
<sequence length="42" mass="4848">MNINMIAMKNSINCEVTLILLLIINVQSIAFLVKKRTKMRVE</sequence>
<evidence type="ECO:0000256" key="1">
    <source>
        <dbReference type="SAM" id="Phobius"/>
    </source>
</evidence>
<keyword evidence="3" id="KW-1185">Reference proteome</keyword>
<comment type="caution">
    <text evidence="2">The sequence shown here is derived from an EMBL/GenBank/DDBJ whole genome shotgun (WGS) entry which is preliminary data.</text>
</comment>
<keyword evidence="1" id="KW-0472">Membrane</keyword>
<name>A0AAP0QQS5_9ROSI</name>
<proteinExistence type="predicted"/>
<dbReference type="Proteomes" id="UP001428341">
    <property type="component" value="Unassembled WGS sequence"/>
</dbReference>
<reference evidence="2 3" key="1">
    <citation type="submission" date="2024-05" db="EMBL/GenBank/DDBJ databases">
        <title>Haplotype-resolved chromosome-level genome assembly of Huyou (Citrus changshanensis).</title>
        <authorList>
            <person name="Miao C."/>
            <person name="Chen W."/>
            <person name="Wu Y."/>
            <person name="Wang L."/>
            <person name="Zhao S."/>
            <person name="Grierson D."/>
            <person name="Xu C."/>
            <person name="Chen K."/>
        </authorList>
    </citation>
    <scope>NUCLEOTIDE SEQUENCE [LARGE SCALE GENOMIC DNA]</scope>
    <source>
        <strain evidence="2">01-14</strain>
        <tissue evidence="2">Leaf</tissue>
    </source>
</reference>
<evidence type="ECO:0000313" key="2">
    <source>
        <dbReference type="EMBL" id="KAK9199927.1"/>
    </source>
</evidence>
<accession>A0AAP0QQS5</accession>
<evidence type="ECO:0000313" key="3">
    <source>
        <dbReference type="Proteomes" id="UP001428341"/>
    </source>
</evidence>
<dbReference type="AlphaFoldDB" id="A0AAP0QQS5"/>
<keyword evidence="1" id="KW-0812">Transmembrane</keyword>
<keyword evidence="1" id="KW-1133">Transmembrane helix</keyword>
<dbReference type="EMBL" id="JBCGBO010000005">
    <property type="protein sequence ID" value="KAK9199927.1"/>
    <property type="molecule type" value="Genomic_DNA"/>
</dbReference>